<gene>
    <name evidence="2" type="ORF">NQ317_015789</name>
</gene>
<organism evidence="2 3">
    <name type="scientific">Molorchus minor</name>
    <dbReference type="NCBI Taxonomy" id="1323400"/>
    <lineage>
        <taxon>Eukaryota</taxon>
        <taxon>Metazoa</taxon>
        <taxon>Ecdysozoa</taxon>
        <taxon>Arthropoda</taxon>
        <taxon>Hexapoda</taxon>
        <taxon>Insecta</taxon>
        <taxon>Pterygota</taxon>
        <taxon>Neoptera</taxon>
        <taxon>Endopterygota</taxon>
        <taxon>Coleoptera</taxon>
        <taxon>Polyphaga</taxon>
        <taxon>Cucujiformia</taxon>
        <taxon>Chrysomeloidea</taxon>
        <taxon>Cerambycidae</taxon>
        <taxon>Lamiinae</taxon>
        <taxon>Monochamini</taxon>
        <taxon>Molorchus</taxon>
    </lineage>
</organism>
<feature type="region of interest" description="Disordered" evidence="1">
    <location>
        <begin position="47"/>
        <end position="78"/>
    </location>
</feature>
<reference evidence="2" key="1">
    <citation type="journal article" date="2023" name="Insect Mol. Biol.">
        <title>Genome sequencing provides insights into the evolution of gene families encoding plant cell wall-degrading enzymes in longhorned beetles.</title>
        <authorList>
            <person name="Shin N.R."/>
            <person name="Okamura Y."/>
            <person name="Kirsch R."/>
            <person name="Pauchet Y."/>
        </authorList>
    </citation>
    <scope>NUCLEOTIDE SEQUENCE</scope>
    <source>
        <strain evidence="2">MMC_N1</strain>
    </source>
</reference>
<proteinExistence type="predicted"/>
<comment type="caution">
    <text evidence="2">The sequence shown here is derived from an EMBL/GenBank/DDBJ whole genome shotgun (WGS) entry which is preliminary data.</text>
</comment>
<dbReference type="EMBL" id="JAPWTJ010001287">
    <property type="protein sequence ID" value="KAJ8972884.1"/>
    <property type="molecule type" value="Genomic_DNA"/>
</dbReference>
<sequence>MLRAEAEQSDSNISCYFAALRTIVTAALPWQQGGLYVTKIPRGPMNVADSKAASHAHANPQYLPWQPRSGIGRQAPSS</sequence>
<name>A0ABQ9J4W2_9CUCU</name>
<accession>A0ABQ9J4W2</accession>
<evidence type="ECO:0000256" key="1">
    <source>
        <dbReference type="SAM" id="MobiDB-lite"/>
    </source>
</evidence>
<evidence type="ECO:0000313" key="3">
    <source>
        <dbReference type="Proteomes" id="UP001162164"/>
    </source>
</evidence>
<evidence type="ECO:0000313" key="2">
    <source>
        <dbReference type="EMBL" id="KAJ8972884.1"/>
    </source>
</evidence>
<keyword evidence="3" id="KW-1185">Reference proteome</keyword>
<dbReference type="Proteomes" id="UP001162164">
    <property type="component" value="Unassembled WGS sequence"/>
</dbReference>
<protein>
    <submittedName>
        <fullName evidence="2">Uncharacterized protein</fullName>
    </submittedName>
</protein>